<dbReference type="GO" id="GO:0016020">
    <property type="term" value="C:membrane"/>
    <property type="evidence" value="ECO:0007669"/>
    <property type="project" value="UniProtKB-SubCell"/>
</dbReference>
<dbReference type="EMBL" id="SDOV01000001">
    <property type="protein sequence ID" value="KAH7645535.1"/>
    <property type="molecule type" value="Genomic_DNA"/>
</dbReference>
<keyword evidence="4 5" id="KW-0472">Membrane</keyword>
<evidence type="ECO:0000256" key="5">
    <source>
        <dbReference type="SAM" id="Phobius"/>
    </source>
</evidence>
<feature type="transmembrane region" description="Helical" evidence="5">
    <location>
        <begin position="609"/>
        <end position="634"/>
    </location>
</feature>
<dbReference type="InterPro" id="IPR036259">
    <property type="entry name" value="MFS_trans_sf"/>
</dbReference>
<feature type="transmembrane region" description="Helical" evidence="5">
    <location>
        <begin position="494"/>
        <end position="511"/>
    </location>
</feature>
<evidence type="ECO:0000256" key="2">
    <source>
        <dbReference type="ARBA" id="ARBA00022692"/>
    </source>
</evidence>
<comment type="subcellular location">
    <subcellularLocation>
        <location evidence="1">Membrane</location>
        <topology evidence="1">Multi-pass membrane protein</topology>
    </subcellularLocation>
</comment>
<keyword evidence="2 5" id="KW-0812">Transmembrane</keyword>
<dbReference type="PANTHER" id="PTHR24064">
    <property type="entry name" value="SOLUTE CARRIER FAMILY 22 MEMBER"/>
    <property type="match status" value="1"/>
</dbReference>
<dbReference type="SUPFAM" id="SSF103473">
    <property type="entry name" value="MFS general substrate transporter"/>
    <property type="match status" value="1"/>
</dbReference>
<dbReference type="Gene3D" id="1.20.1250.20">
    <property type="entry name" value="MFS general substrate transporter like domains"/>
    <property type="match status" value="1"/>
</dbReference>
<feature type="transmembrane region" description="Helical" evidence="5">
    <location>
        <begin position="23"/>
        <end position="44"/>
    </location>
</feature>
<evidence type="ECO:0000256" key="1">
    <source>
        <dbReference type="ARBA" id="ARBA00004141"/>
    </source>
</evidence>
<feature type="transmembrane region" description="Helical" evidence="5">
    <location>
        <begin position="581"/>
        <end position="603"/>
    </location>
</feature>
<protein>
    <submittedName>
        <fullName evidence="6">Organic cation/carnitine transporter-like protein</fullName>
    </submittedName>
</protein>
<evidence type="ECO:0000256" key="4">
    <source>
        <dbReference type="ARBA" id="ARBA00023136"/>
    </source>
</evidence>
<feature type="transmembrane region" description="Helical" evidence="5">
    <location>
        <begin position="300"/>
        <end position="318"/>
    </location>
</feature>
<keyword evidence="3 5" id="KW-1133">Transmembrane helix</keyword>
<feature type="transmembrane region" description="Helical" evidence="5">
    <location>
        <begin position="220"/>
        <end position="240"/>
    </location>
</feature>
<reference evidence="6" key="2">
    <citation type="journal article" date="2021" name="World Allergy Organ. J.">
        <title>Chromosome-level assembly of Dermatophagoides farinae genome and transcriptome reveals two novel allergens Der f 37 and Der f 39.</title>
        <authorList>
            <person name="Chen J."/>
            <person name="Cai Z."/>
            <person name="Fan D."/>
            <person name="Hu J."/>
            <person name="Hou Y."/>
            <person name="He Y."/>
            <person name="Zhang Z."/>
            <person name="Zhao Z."/>
            <person name="Gao P."/>
            <person name="Hu W."/>
            <person name="Sun J."/>
            <person name="Li J."/>
            <person name="Ji K."/>
        </authorList>
    </citation>
    <scope>NUCLEOTIDE SEQUENCE</scope>
    <source>
        <strain evidence="6">JKM2019</strain>
    </source>
</reference>
<dbReference type="Pfam" id="PF07690">
    <property type="entry name" value="MFS_1"/>
    <property type="match status" value="1"/>
</dbReference>
<gene>
    <name evidence="6" type="ORF">HUG17_1073</name>
</gene>
<dbReference type="GO" id="GO:0022857">
    <property type="term" value="F:transmembrane transporter activity"/>
    <property type="evidence" value="ECO:0007669"/>
    <property type="project" value="InterPro"/>
</dbReference>
<dbReference type="AlphaFoldDB" id="A0A9D4SLJ7"/>
<dbReference type="InterPro" id="IPR011701">
    <property type="entry name" value="MFS"/>
</dbReference>
<comment type="caution">
    <text evidence="6">The sequence shown here is derived from an EMBL/GenBank/DDBJ whole genome shotgun (WGS) entry which is preliminary data.</text>
</comment>
<name>A0A9D4SLJ7_DERFA</name>
<feature type="transmembrane region" description="Helical" evidence="5">
    <location>
        <begin position="456"/>
        <end position="474"/>
    </location>
</feature>
<proteinExistence type="predicted"/>
<feature type="transmembrane region" description="Helical" evidence="5">
    <location>
        <begin position="546"/>
        <end position="569"/>
    </location>
</feature>
<sequence length="701" mass="80989">MLQKFHCEHVLKELNDFGQYQKLLLFGFIMPLAILTAFQSSYIYNEFVPDHWCRVDLLVNFSYGEQHRLIRPRLKYNNDENNNNNNGGGEEISKRMSNCEMYDINYHQVLTGLEIPKQNSSSLSSSSSSLSSLSSSSSSSSSALSSSTVFIPIKKCSPINGWVYNKNQFQENAAMHYNFVCDQRQHIQIIGFVRKLSSALFSLIYAILSDRYGRKNGLIFILTAYILSAISPILTTNYYAFLACQALQGSTWPIGILIGTALGIEFVTPEYRADILALVGVAFQFGEWCTYFFVKALPHWVWITIANTGFTVPYFLFYQYCDESPQWLLATKHFNKLKNLFERMNQTNHAHMDSDSINSIISKFTHYYNYDRRDEVSMAISMQNLNTTTTSIHNGNHRQRITLLTNNNNNHNHQTSTKRLNRPPSMNSFLTDNQSESDGLQTTFWKKIKLFIKRSTLFQMIFLWAIILMTNELIIDFLSKRKNLFDENLLVDRFFGSLIKMPIILLTWYLVNQCFGRRWSNCIILSLNFAILMFLLFGQYLLKNIIWLNVGISVLGIMLAECSELITILQTLELTSTRYRIIVVSIVHLLSQSTFLAILYWLYNYNLRIIFNVQTKLIFISCVTLLSIILASFITETRNEYLPMGALESEQLITNFNYWSLSKDRSDIAPSNLFMSLSKWDVNANHQIIGSIKHMEKFTDS</sequence>
<accession>A0A9D4SLJ7</accession>
<feature type="transmembrane region" description="Helical" evidence="5">
    <location>
        <begin position="252"/>
        <end position="268"/>
    </location>
</feature>
<organism evidence="6">
    <name type="scientific">Dermatophagoides farinae</name>
    <name type="common">American house dust mite</name>
    <dbReference type="NCBI Taxonomy" id="6954"/>
    <lineage>
        <taxon>Eukaryota</taxon>
        <taxon>Metazoa</taxon>
        <taxon>Ecdysozoa</taxon>
        <taxon>Arthropoda</taxon>
        <taxon>Chelicerata</taxon>
        <taxon>Arachnida</taxon>
        <taxon>Acari</taxon>
        <taxon>Acariformes</taxon>
        <taxon>Sarcoptiformes</taxon>
        <taxon>Astigmata</taxon>
        <taxon>Psoroptidia</taxon>
        <taxon>Analgoidea</taxon>
        <taxon>Pyroglyphidae</taxon>
        <taxon>Dermatophagoidinae</taxon>
        <taxon>Dermatophagoides</taxon>
    </lineage>
</organism>
<evidence type="ECO:0000256" key="3">
    <source>
        <dbReference type="ARBA" id="ARBA00022989"/>
    </source>
</evidence>
<dbReference type="Proteomes" id="UP000828236">
    <property type="component" value="Unassembled WGS sequence"/>
</dbReference>
<feature type="transmembrane region" description="Helical" evidence="5">
    <location>
        <begin position="275"/>
        <end position="294"/>
    </location>
</feature>
<evidence type="ECO:0000313" key="6">
    <source>
        <dbReference type="EMBL" id="KAH7645535.1"/>
    </source>
</evidence>
<reference evidence="6" key="1">
    <citation type="submission" date="2020-06" db="EMBL/GenBank/DDBJ databases">
        <authorList>
            <person name="Ji K."/>
            <person name="Li J."/>
        </authorList>
    </citation>
    <scope>NUCLEOTIDE SEQUENCE</scope>
    <source>
        <strain evidence="6">JKM2019</strain>
        <tissue evidence="6">Whole body</tissue>
    </source>
</reference>
<feature type="transmembrane region" description="Helical" evidence="5">
    <location>
        <begin position="523"/>
        <end position="540"/>
    </location>
</feature>